<evidence type="ECO:0000256" key="4">
    <source>
        <dbReference type="ARBA" id="ARBA00022679"/>
    </source>
</evidence>
<evidence type="ECO:0000313" key="15">
    <source>
        <dbReference type="Proteomes" id="UP000297014"/>
    </source>
</evidence>
<dbReference type="GO" id="GO:0046872">
    <property type="term" value="F:metal ion binding"/>
    <property type="evidence" value="ECO:0007669"/>
    <property type="project" value="UniProtKB-KW"/>
</dbReference>
<dbReference type="Gene3D" id="3.90.1150.10">
    <property type="entry name" value="Aspartate Aminotransferase, domain 1"/>
    <property type="match status" value="1"/>
</dbReference>
<dbReference type="InterPro" id="IPR000192">
    <property type="entry name" value="Aminotrans_V_dom"/>
</dbReference>
<evidence type="ECO:0000256" key="7">
    <source>
        <dbReference type="ARBA" id="ARBA00023004"/>
    </source>
</evidence>
<evidence type="ECO:0000313" key="12">
    <source>
        <dbReference type="EMBL" id="KGA98026.1"/>
    </source>
</evidence>
<dbReference type="EMBL" id="ALPT02000017">
    <property type="protein sequence ID" value="KGA98026.1"/>
    <property type="molecule type" value="Genomic_DNA"/>
</dbReference>
<protein>
    <recommendedName>
        <fullName evidence="3">cysteine desulfurase</fullName>
        <ecNumber evidence="3">2.8.1.7</ecNumber>
    </recommendedName>
</protein>
<organism evidence="12 14">
    <name type="scientific">Alkalihalobacillus alcalophilus ATCC 27647 = CGMCC 1.3604</name>
    <dbReference type="NCBI Taxonomy" id="1218173"/>
    <lineage>
        <taxon>Bacteria</taxon>
        <taxon>Bacillati</taxon>
        <taxon>Bacillota</taxon>
        <taxon>Bacilli</taxon>
        <taxon>Bacillales</taxon>
        <taxon>Bacillaceae</taxon>
        <taxon>Alkalihalobacillus</taxon>
    </lineage>
</organism>
<dbReference type="STRING" id="1218173.BALCAV_0207035"/>
<dbReference type="SUPFAM" id="SSF53383">
    <property type="entry name" value="PLP-dependent transferases"/>
    <property type="match status" value="1"/>
</dbReference>
<dbReference type="PANTHER" id="PTHR11601">
    <property type="entry name" value="CYSTEINE DESULFURYLASE FAMILY MEMBER"/>
    <property type="match status" value="1"/>
</dbReference>
<keyword evidence="14" id="KW-1185">Reference proteome</keyword>
<dbReference type="PIRSF" id="PIRSF005572">
    <property type="entry name" value="NifS"/>
    <property type="match status" value="1"/>
</dbReference>
<dbReference type="GO" id="GO:0051536">
    <property type="term" value="F:iron-sulfur cluster binding"/>
    <property type="evidence" value="ECO:0007669"/>
    <property type="project" value="UniProtKB-KW"/>
</dbReference>
<reference evidence="12 14" key="1">
    <citation type="journal article" date="2014" name="Genome Announc.">
        <title>Draft Genome Sequence of Bacillus alcalophilus AV1934, a Classic Alkaliphile Isolated from Human Feces in 1934.</title>
        <authorList>
            <person name="Attie O."/>
            <person name="Jayaprakash A."/>
            <person name="Shah H."/>
            <person name="Paulsen I.T."/>
            <person name="Morino M."/>
            <person name="Takahashi Y."/>
            <person name="Narumi I."/>
            <person name="Sachidanandam R."/>
            <person name="Satoh K."/>
            <person name="Ito M."/>
            <person name="Krulwich T.A."/>
        </authorList>
    </citation>
    <scope>NUCLEOTIDE SEQUENCE [LARGE SCALE GENOMIC DNA]</scope>
    <source>
        <strain evidence="12 14">AV1934</strain>
    </source>
</reference>
<evidence type="ECO:0000256" key="1">
    <source>
        <dbReference type="ARBA" id="ARBA00001933"/>
    </source>
</evidence>
<comment type="catalytic activity">
    <reaction evidence="9">
        <text>(sulfur carrier)-H + L-cysteine = (sulfur carrier)-SH + L-alanine</text>
        <dbReference type="Rhea" id="RHEA:43892"/>
        <dbReference type="Rhea" id="RHEA-COMP:14737"/>
        <dbReference type="Rhea" id="RHEA-COMP:14739"/>
        <dbReference type="ChEBI" id="CHEBI:29917"/>
        <dbReference type="ChEBI" id="CHEBI:35235"/>
        <dbReference type="ChEBI" id="CHEBI:57972"/>
        <dbReference type="ChEBI" id="CHEBI:64428"/>
        <dbReference type="EC" id="2.8.1.7"/>
    </reaction>
</comment>
<dbReference type="Proteomes" id="UP000297014">
    <property type="component" value="Unassembled WGS sequence"/>
</dbReference>
<evidence type="ECO:0000256" key="9">
    <source>
        <dbReference type="ARBA" id="ARBA00050776"/>
    </source>
</evidence>
<dbReference type="FunFam" id="3.40.640.10:FF:000084">
    <property type="entry name" value="IscS-like cysteine desulfurase"/>
    <property type="match status" value="1"/>
</dbReference>
<proteinExistence type="inferred from homology"/>
<dbReference type="PROSITE" id="PS00595">
    <property type="entry name" value="AA_TRANSFER_CLASS_5"/>
    <property type="match status" value="1"/>
</dbReference>
<dbReference type="InterPro" id="IPR015424">
    <property type="entry name" value="PyrdxlP-dep_Trfase"/>
</dbReference>
<keyword evidence="7" id="KW-0408">Iron</keyword>
<comment type="caution">
    <text evidence="12">The sequence shown here is derived from an EMBL/GenBank/DDBJ whole genome shotgun (WGS) entry which is preliminary data.</text>
</comment>
<evidence type="ECO:0000256" key="8">
    <source>
        <dbReference type="ARBA" id="ARBA00023014"/>
    </source>
</evidence>
<dbReference type="Gene3D" id="1.10.260.50">
    <property type="match status" value="1"/>
</dbReference>
<reference evidence="13 15" key="2">
    <citation type="submission" date="2014-01" db="EMBL/GenBank/DDBJ databases">
        <title>Draft genome sequencing of Bacillus alcalophilus CGMCC 1.3604.</title>
        <authorList>
            <person name="Yang J."/>
            <person name="Diao L."/>
            <person name="Yang S."/>
        </authorList>
    </citation>
    <scope>NUCLEOTIDE SEQUENCE [LARGE SCALE GENOMIC DNA]</scope>
    <source>
        <strain evidence="13 15">CGMCC 1.3604</strain>
    </source>
</reference>
<keyword evidence="6" id="KW-0663">Pyridoxal phosphate</keyword>
<dbReference type="Gene3D" id="3.40.640.10">
    <property type="entry name" value="Type I PLP-dependent aspartate aminotransferase-like (Major domain)"/>
    <property type="match status" value="1"/>
</dbReference>
<evidence type="ECO:0000256" key="5">
    <source>
        <dbReference type="ARBA" id="ARBA00022723"/>
    </source>
</evidence>
<feature type="domain" description="Aminotransferase class V" evidence="11">
    <location>
        <begin position="4"/>
        <end position="366"/>
    </location>
</feature>
<dbReference type="GO" id="GO:0031071">
    <property type="term" value="F:cysteine desulfurase activity"/>
    <property type="evidence" value="ECO:0007669"/>
    <property type="project" value="UniProtKB-EC"/>
</dbReference>
<accession>A0A094WMD5</accession>
<evidence type="ECO:0000256" key="6">
    <source>
        <dbReference type="ARBA" id="ARBA00022898"/>
    </source>
</evidence>
<sequence length="386" mass="42644">MELVYLDHAATSPLHPQVIKEMFEVYEGNFGNPSSIHQVGRKARQAIDDSRRKIASYLGVKEHTLIFTSGGTEADNLAIIGYALANSTKGKHIITTSIEHHAVLHACQELEKRGFEVTYLPVNKAGQISVDELKAALRDETILVTVMFGNNEVGTVQPIAEISQILQGHQAVFHTDAVQACGLVELNIPELGVDLLSITAHKINGPKGIGLLYVRDGITLLPTLFGGEQERKRRAGTENVAGVVGFAKAIELSYENMAKKNEQYKSFSQRFFDILVESRLTFYYNGHQEQRLPHIFNVSFPGVNVESMLVNLDMEGISASSGSACTAGSIDPSHVLVAMHPEEREQYASALRFSFGLNNTLEQVEYAAHKTVEIVRRLKQDKPFIE</sequence>
<dbReference type="RefSeq" id="WP_003321474.1">
    <property type="nucleotide sequence ID" value="NZ_ALPT02000017.1"/>
</dbReference>
<dbReference type="PANTHER" id="PTHR11601:SF34">
    <property type="entry name" value="CYSTEINE DESULFURASE"/>
    <property type="match status" value="1"/>
</dbReference>
<keyword evidence="5" id="KW-0479">Metal-binding</keyword>
<evidence type="ECO:0000256" key="3">
    <source>
        <dbReference type="ARBA" id="ARBA00012239"/>
    </source>
</evidence>
<dbReference type="Pfam" id="PF00266">
    <property type="entry name" value="Aminotran_5"/>
    <property type="match status" value="1"/>
</dbReference>
<keyword evidence="8" id="KW-0411">Iron-sulfur</keyword>
<gene>
    <name evidence="13" type="ORF">AJ85_11325</name>
    <name evidence="12" type="ORF">BALCAV_0207035</name>
</gene>
<dbReference type="EMBL" id="JALP01000158">
    <property type="protein sequence ID" value="THG90376.1"/>
    <property type="molecule type" value="Genomic_DNA"/>
</dbReference>
<evidence type="ECO:0000313" key="14">
    <source>
        <dbReference type="Proteomes" id="UP000002754"/>
    </source>
</evidence>
<dbReference type="EC" id="2.8.1.7" evidence="3"/>
<dbReference type="eggNOG" id="COG1104">
    <property type="taxonomic scope" value="Bacteria"/>
</dbReference>
<dbReference type="InterPro" id="IPR020578">
    <property type="entry name" value="Aminotrans_V_PyrdxlP_BS"/>
</dbReference>
<evidence type="ECO:0000256" key="2">
    <source>
        <dbReference type="ARBA" id="ARBA00006490"/>
    </source>
</evidence>
<evidence type="ECO:0000259" key="11">
    <source>
        <dbReference type="Pfam" id="PF00266"/>
    </source>
</evidence>
<dbReference type="OrthoDB" id="9808002at2"/>
<dbReference type="AlphaFoldDB" id="A0A094WMD5"/>
<dbReference type="InterPro" id="IPR016454">
    <property type="entry name" value="Cysteine_dSase"/>
</dbReference>
<evidence type="ECO:0000256" key="10">
    <source>
        <dbReference type="RuleBase" id="RU004504"/>
    </source>
</evidence>
<dbReference type="InterPro" id="IPR015422">
    <property type="entry name" value="PyrdxlP-dep_Trfase_small"/>
</dbReference>
<dbReference type="Proteomes" id="UP000002754">
    <property type="component" value="Unassembled WGS sequence"/>
</dbReference>
<comment type="similarity">
    <text evidence="2">Belongs to the class-V pyridoxal-phosphate-dependent aminotransferase family. NifS/IscS subfamily.</text>
</comment>
<comment type="cofactor">
    <cofactor evidence="1 10">
        <name>pyridoxal 5'-phosphate</name>
        <dbReference type="ChEBI" id="CHEBI:597326"/>
    </cofactor>
</comment>
<name>A0A094WMD5_ALKAL</name>
<dbReference type="NCBIfam" id="NF002806">
    <property type="entry name" value="PRK02948.1"/>
    <property type="match status" value="1"/>
</dbReference>
<evidence type="ECO:0000313" key="13">
    <source>
        <dbReference type="EMBL" id="THG90376.1"/>
    </source>
</evidence>
<keyword evidence="4" id="KW-0808">Transferase</keyword>
<dbReference type="InterPro" id="IPR015421">
    <property type="entry name" value="PyrdxlP-dep_Trfase_major"/>
</dbReference>